<evidence type="ECO:0000313" key="2">
    <source>
        <dbReference type="EMBL" id="GAA4403135.1"/>
    </source>
</evidence>
<dbReference type="PANTHER" id="PTHR31131:SF6">
    <property type="entry name" value="CASTOR ACT DOMAIN-CONTAINING PROTEIN"/>
    <property type="match status" value="1"/>
</dbReference>
<accession>A0ABP8KAX9</accession>
<proteinExistence type="predicted"/>
<gene>
    <name evidence="2" type="ORF">GCM10023168_14330</name>
</gene>
<dbReference type="EMBL" id="BAABGM010000010">
    <property type="protein sequence ID" value="GAA4403135.1"/>
    <property type="molecule type" value="Genomic_DNA"/>
</dbReference>
<comment type="caution">
    <text evidence="2">The sequence shown here is derived from an EMBL/GenBank/DDBJ whole genome shotgun (WGS) entry which is preliminary data.</text>
</comment>
<dbReference type="Gene3D" id="3.30.2130.10">
    <property type="entry name" value="VC0802-like"/>
    <property type="match status" value="1"/>
</dbReference>
<dbReference type="Pfam" id="PF13840">
    <property type="entry name" value="ACT_7"/>
    <property type="match status" value="1"/>
</dbReference>
<dbReference type="Proteomes" id="UP001500945">
    <property type="component" value="Unassembled WGS sequence"/>
</dbReference>
<organism evidence="2 3">
    <name type="scientific">Fodinibacter luteus</name>
    <dbReference type="NCBI Taxonomy" id="552064"/>
    <lineage>
        <taxon>Bacteria</taxon>
        <taxon>Bacillati</taxon>
        <taxon>Actinomycetota</taxon>
        <taxon>Actinomycetes</taxon>
        <taxon>Micrococcales</taxon>
        <taxon>Intrasporangiaceae</taxon>
        <taxon>Fodinibacter (ex Wang et al. 2009)</taxon>
    </lineage>
</organism>
<feature type="domain" description="CASTOR ACT" evidence="1">
    <location>
        <begin position="62"/>
        <end position="119"/>
    </location>
</feature>
<evidence type="ECO:0000259" key="1">
    <source>
        <dbReference type="Pfam" id="PF13840"/>
    </source>
</evidence>
<evidence type="ECO:0000313" key="3">
    <source>
        <dbReference type="Proteomes" id="UP001500945"/>
    </source>
</evidence>
<protein>
    <submittedName>
        <fullName evidence="2">ACT domain-containing protein</fullName>
    </submittedName>
</protein>
<dbReference type="InterPro" id="IPR027795">
    <property type="entry name" value="CASTOR_ACT_dom"/>
</dbReference>
<name>A0ABP8KAX9_9MICO</name>
<dbReference type="InterPro" id="IPR051719">
    <property type="entry name" value="CASTOR_mTORC1"/>
</dbReference>
<dbReference type="SUPFAM" id="SSF55021">
    <property type="entry name" value="ACT-like"/>
    <property type="match status" value="2"/>
</dbReference>
<dbReference type="PANTHER" id="PTHR31131">
    <property type="entry name" value="CHROMOSOME 1, WHOLE GENOME SHOTGUN SEQUENCE"/>
    <property type="match status" value="1"/>
</dbReference>
<dbReference type="InterPro" id="IPR045865">
    <property type="entry name" value="ACT-like_dom_sf"/>
</dbReference>
<keyword evidence="3" id="KW-1185">Reference proteome</keyword>
<reference evidence="3" key="1">
    <citation type="journal article" date="2019" name="Int. J. Syst. Evol. Microbiol.">
        <title>The Global Catalogue of Microorganisms (GCM) 10K type strain sequencing project: providing services to taxonomists for standard genome sequencing and annotation.</title>
        <authorList>
            <consortium name="The Broad Institute Genomics Platform"/>
            <consortium name="The Broad Institute Genome Sequencing Center for Infectious Disease"/>
            <person name="Wu L."/>
            <person name="Ma J."/>
        </authorList>
    </citation>
    <scope>NUCLEOTIDE SEQUENCE [LARGE SCALE GENOMIC DNA]</scope>
    <source>
        <strain evidence="3">JCM 17809</strain>
    </source>
</reference>
<sequence length="137" mass="14392">MSRMPRHLMEHPEDVSIVRLPGGAEPEFEWAHGPFASLTRTPDETSVICPTAAVPPAASAEGPFKVVEVAGPLAFGSVGVFAEILEPLVAARIPVLGFSTFDTDWVLVPSDAVHAAADAWRRAGLVVTPTSLTGGTH</sequence>